<keyword evidence="3" id="KW-1185">Reference proteome</keyword>
<sequence>MCGINTTDNSCVSTRIKHFAHLSLMIQSVANEIPGLALYTQENITYFDIAYGDHWALISFRSTADGVGAVQFHTKMCCHYQYTVQDLARLLHEAQDYLLVVYNEHMYRTMLPRLQVLRQSLEGVGEQQTPGNSSPSSRRSRRGSSASSTEPASPPTVANNVSTSTTTPRHICCYRYDLSIANLNWTSFSTWVNLNVRMFNYFHEYAFRRGNHFEKVDNRSLEDKLGYMDWQPATPTWISSILHQMQAESRW</sequence>
<reference evidence="2" key="1">
    <citation type="submission" date="2022-07" db="EMBL/GenBank/DDBJ databases">
        <title>Phylogenomic reconstructions and comparative analyses of Kickxellomycotina fungi.</title>
        <authorList>
            <person name="Reynolds N.K."/>
            <person name="Stajich J.E."/>
            <person name="Barry K."/>
            <person name="Grigoriev I.V."/>
            <person name="Crous P."/>
            <person name="Smith M.E."/>
        </authorList>
    </citation>
    <scope>NUCLEOTIDE SEQUENCE</scope>
    <source>
        <strain evidence="2">RSA 1196</strain>
    </source>
</reference>
<evidence type="ECO:0000256" key="1">
    <source>
        <dbReference type="SAM" id="MobiDB-lite"/>
    </source>
</evidence>
<comment type="caution">
    <text evidence="2">The sequence shown here is derived from an EMBL/GenBank/DDBJ whole genome shotgun (WGS) entry which is preliminary data.</text>
</comment>
<evidence type="ECO:0000313" key="2">
    <source>
        <dbReference type="EMBL" id="KAJ1969118.1"/>
    </source>
</evidence>
<name>A0A9W8ATN2_9FUNG</name>
<feature type="region of interest" description="Disordered" evidence="1">
    <location>
        <begin position="124"/>
        <end position="164"/>
    </location>
</feature>
<organism evidence="2 3">
    <name type="scientific">Dispira parvispora</name>
    <dbReference type="NCBI Taxonomy" id="1520584"/>
    <lineage>
        <taxon>Eukaryota</taxon>
        <taxon>Fungi</taxon>
        <taxon>Fungi incertae sedis</taxon>
        <taxon>Zoopagomycota</taxon>
        <taxon>Kickxellomycotina</taxon>
        <taxon>Dimargaritomycetes</taxon>
        <taxon>Dimargaritales</taxon>
        <taxon>Dimargaritaceae</taxon>
        <taxon>Dispira</taxon>
    </lineage>
</organism>
<protein>
    <submittedName>
        <fullName evidence="2">Uncharacterized protein</fullName>
    </submittedName>
</protein>
<dbReference type="AlphaFoldDB" id="A0A9W8ATN2"/>
<gene>
    <name evidence="2" type="ORF">IWQ62_000833</name>
</gene>
<dbReference type="EMBL" id="JANBPY010000093">
    <property type="protein sequence ID" value="KAJ1969118.1"/>
    <property type="molecule type" value="Genomic_DNA"/>
</dbReference>
<feature type="compositionally biased region" description="Low complexity" evidence="1">
    <location>
        <begin position="133"/>
        <end position="164"/>
    </location>
</feature>
<proteinExistence type="predicted"/>
<accession>A0A9W8ATN2</accession>
<dbReference type="Proteomes" id="UP001150925">
    <property type="component" value="Unassembled WGS sequence"/>
</dbReference>
<evidence type="ECO:0000313" key="3">
    <source>
        <dbReference type="Proteomes" id="UP001150925"/>
    </source>
</evidence>